<organism evidence="3 4">
    <name type="scientific">Psychroflexus maritimus</name>
    <dbReference type="NCBI Taxonomy" id="2714865"/>
    <lineage>
        <taxon>Bacteria</taxon>
        <taxon>Pseudomonadati</taxon>
        <taxon>Bacteroidota</taxon>
        <taxon>Flavobacteriia</taxon>
        <taxon>Flavobacteriales</taxon>
        <taxon>Flavobacteriaceae</taxon>
        <taxon>Psychroflexus</taxon>
    </lineage>
</organism>
<dbReference type="AlphaFoldDB" id="A0A967E219"/>
<dbReference type="PANTHER" id="PTHR43861">
    <property type="entry name" value="TRANS-ACONITATE 2-METHYLTRANSFERASE-RELATED"/>
    <property type="match status" value="1"/>
</dbReference>
<accession>A0A967E219</accession>
<dbReference type="RefSeq" id="WP_166399607.1">
    <property type="nucleotide sequence ID" value="NZ_JAANAS010000035.1"/>
</dbReference>
<proteinExistence type="predicted"/>
<keyword evidence="3" id="KW-0489">Methyltransferase</keyword>
<dbReference type="Proteomes" id="UP000643701">
    <property type="component" value="Unassembled WGS sequence"/>
</dbReference>
<keyword evidence="4" id="KW-1185">Reference proteome</keyword>
<comment type="caution">
    <text evidence="3">The sequence shown here is derived from an EMBL/GenBank/DDBJ whole genome shotgun (WGS) entry which is preliminary data.</text>
</comment>
<evidence type="ECO:0000259" key="2">
    <source>
        <dbReference type="Pfam" id="PF13649"/>
    </source>
</evidence>
<dbReference type="EMBL" id="JAANAS010000035">
    <property type="protein sequence ID" value="NGZ89344.1"/>
    <property type="molecule type" value="Genomic_DNA"/>
</dbReference>
<keyword evidence="1" id="KW-0808">Transferase</keyword>
<dbReference type="CDD" id="cd02440">
    <property type="entry name" value="AdoMet_MTases"/>
    <property type="match status" value="1"/>
</dbReference>
<evidence type="ECO:0000313" key="4">
    <source>
        <dbReference type="Proteomes" id="UP000643701"/>
    </source>
</evidence>
<evidence type="ECO:0000313" key="3">
    <source>
        <dbReference type="EMBL" id="NGZ89344.1"/>
    </source>
</evidence>
<evidence type="ECO:0000256" key="1">
    <source>
        <dbReference type="ARBA" id="ARBA00022679"/>
    </source>
</evidence>
<reference evidence="3" key="1">
    <citation type="submission" date="2020-03" db="EMBL/GenBank/DDBJ databases">
        <title>Psychroflexus Maritimus sp. nov., isolate from marine sediment.</title>
        <authorList>
            <person name="Zhong Y.-L."/>
        </authorList>
    </citation>
    <scope>NUCLEOTIDE SEQUENCE</scope>
    <source>
        <strain evidence="3">C1</strain>
    </source>
</reference>
<dbReference type="Pfam" id="PF13649">
    <property type="entry name" value="Methyltransf_25"/>
    <property type="match status" value="1"/>
</dbReference>
<sequence>MISTKFRSKLPELMDEFDFQGKELEKVLRSIDRVNNNLGGYKVTIQGILQIFDQQSISVKRPIKIVEFGCGSGASLRKLATYFSSSPYQVELIGVDANPHIVQIAKSQSADYENIKFLVMDVFSEDFKRINADVVFSSLTMHHFKEKEILKLIRVLYANTTFGIVINDLHRSVLAYRLFQLYALFFIQSKVAHQDGLVSILRGFKKHDFTNFAKKLHLQNKHQISWKWAFRYQWIIQH</sequence>
<protein>
    <submittedName>
        <fullName evidence="3">Methyltransferase domain-containing protein</fullName>
    </submittedName>
</protein>
<feature type="domain" description="Methyltransferase" evidence="2">
    <location>
        <begin position="65"/>
        <end position="157"/>
    </location>
</feature>
<dbReference type="Gene3D" id="3.40.50.150">
    <property type="entry name" value="Vaccinia Virus protein VP39"/>
    <property type="match status" value="1"/>
</dbReference>
<dbReference type="InterPro" id="IPR041698">
    <property type="entry name" value="Methyltransf_25"/>
</dbReference>
<dbReference type="GO" id="GO:0032259">
    <property type="term" value="P:methylation"/>
    <property type="evidence" value="ECO:0007669"/>
    <property type="project" value="UniProtKB-KW"/>
</dbReference>
<gene>
    <name evidence="3" type="ORF">G7034_03665</name>
</gene>
<name>A0A967E219_9FLAO</name>
<dbReference type="GO" id="GO:0008168">
    <property type="term" value="F:methyltransferase activity"/>
    <property type="evidence" value="ECO:0007669"/>
    <property type="project" value="UniProtKB-KW"/>
</dbReference>
<dbReference type="InterPro" id="IPR029063">
    <property type="entry name" value="SAM-dependent_MTases_sf"/>
</dbReference>
<dbReference type="SUPFAM" id="SSF53335">
    <property type="entry name" value="S-adenosyl-L-methionine-dependent methyltransferases"/>
    <property type="match status" value="1"/>
</dbReference>